<dbReference type="Proteomes" id="UP001320898">
    <property type="component" value="Unassembled WGS sequence"/>
</dbReference>
<evidence type="ECO:0000256" key="1">
    <source>
        <dbReference type="SAM" id="SignalP"/>
    </source>
</evidence>
<dbReference type="AlphaFoldDB" id="A0AAW5R608"/>
<organism evidence="2 3">
    <name type="scientific">Microbaculum marinisediminis</name>
    <dbReference type="NCBI Taxonomy" id="2931392"/>
    <lineage>
        <taxon>Bacteria</taxon>
        <taxon>Pseudomonadati</taxon>
        <taxon>Pseudomonadota</taxon>
        <taxon>Alphaproteobacteria</taxon>
        <taxon>Hyphomicrobiales</taxon>
        <taxon>Tepidamorphaceae</taxon>
        <taxon>Microbaculum</taxon>
    </lineage>
</organism>
<reference evidence="2 3" key="1">
    <citation type="submission" date="2022-04" db="EMBL/GenBank/DDBJ databases">
        <authorList>
            <person name="Ye Y.-Q."/>
            <person name="Du Z.-J."/>
        </authorList>
    </citation>
    <scope>NUCLEOTIDE SEQUENCE [LARGE SCALE GENOMIC DNA]</scope>
    <source>
        <strain evidence="2 3">A6E488</strain>
    </source>
</reference>
<comment type="caution">
    <text evidence="2">The sequence shown here is derived from an EMBL/GenBank/DDBJ whole genome shotgun (WGS) entry which is preliminary data.</text>
</comment>
<name>A0AAW5R608_9HYPH</name>
<evidence type="ECO:0000313" key="2">
    <source>
        <dbReference type="EMBL" id="MCT8974842.1"/>
    </source>
</evidence>
<dbReference type="EMBL" id="JALIDZ010000016">
    <property type="protein sequence ID" value="MCT8974842.1"/>
    <property type="molecule type" value="Genomic_DNA"/>
</dbReference>
<gene>
    <name evidence="2" type="ORF">MUB46_23540</name>
</gene>
<proteinExistence type="predicted"/>
<accession>A0AAW5R608</accession>
<feature type="signal peptide" evidence="1">
    <location>
        <begin position="1"/>
        <end position="21"/>
    </location>
</feature>
<keyword evidence="3" id="KW-1185">Reference proteome</keyword>
<protein>
    <submittedName>
        <fullName evidence="2">Uncharacterized protein</fullName>
    </submittedName>
</protein>
<evidence type="ECO:0000313" key="3">
    <source>
        <dbReference type="Proteomes" id="UP001320898"/>
    </source>
</evidence>
<keyword evidence="1" id="KW-0732">Signal</keyword>
<dbReference type="RefSeq" id="WP_261618431.1">
    <property type="nucleotide sequence ID" value="NZ_JALIDZ010000016.1"/>
</dbReference>
<sequence length="131" mass="13378">MKRLPRPFLLAAIVLTLVLGAAGTAALMTPMPTDAAAGPTEDGIDTASAECPARVAEAARGFSATLASLSGAAEAGRAERCEAYRAHVAALSSARDVYATCLSGFARDDQVAQIELATNDWHSAIAVTCAD</sequence>
<feature type="chain" id="PRO_5043947155" evidence="1">
    <location>
        <begin position="22"/>
        <end position="131"/>
    </location>
</feature>